<keyword evidence="2" id="KW-1185">Reference proteome</keyword>
<proteinExistence type="predicted"/>
<evidence type="ECO:0000313" key="2">
    <source>
        <dbReference type="Proteomes" id="UP001142317"/>
    </source>
</evidence>
<organism evidence="1 2">
    <name type="scientific">Microbacterium imperiale</name>
    <dbReference type="NCBI Taxonomy" id="33884"/>
    <lineage>
        <taxon>Bacteria</taxon>
        <taxon>Bacillati</taxon>
        <taxon>Actinomycetota</taxon>
        <taxon>Actinomycetes</taxon>
        <taxon>Micrococcales</taxon>
        <taxon>Microbacteriaceae</taxon>
        <taxon>Microbacterium</taxon>
    </lineage>
</organism>
<evidence type="ECO:0000313" key="1">
    <source>
        <dbReference type="EMBL" id="GLJ78325.1"/>
    </source>
</evidence>
<comment type="caution">
    <text evidence="1">The sequence shown here is derived from an EMBL/GenBank/DDBJ whole genome shotgun (WGS) entry which is preliminary data.</text>
</comment>
<reference evidence="1" key="2">
    <citation type="submission" date="2023-01" db="EMBL/GenBank/DDBJ databases">
        <authorList>
            <person name="Sun Q."/>
            <person name="Evtushenko L."/>
        </authorList>
    </citation>
    <scope>NUCLEOTIDE SEQUENCE</scope>
    <source>
        <strain evidence="1">VKM Ac-1447</strain>
    </source>
</reference>
<reference evidence="1" key="1">
    <citation type="journal article" date="2014" name="Int. J. Syst. Evol. Microbiol.">
        <title>Complete genome sequence of Corynebacterium casei LMG S-19264T (=DSM 44701T), isolated from a smear-ripened cheese.</title>
        <authorList>
            <consortium name="US DOE Joint Genome Institute (JGI-PGF)"/>
            <person name="Walter F."/>
            <person name="Albersmeier A."/>
            <person name="Kalinowski J."/>
            <person name="Ruckert C."/>
        </authorList>
    </citation>
    <scope>NUCLEOTIDE SEQUENCE</scope>
    <source>
        <strain evidence="1">VKM Ac-1447</strain>
    </source>
</reference>
<accession>A0A9W6HDZ3</accession>
<protein>
    <submittedName>
        <fullName evidence="1">Uncharacterized protein</fullName>
    </submittedName>
</protein>
<dbReference type="EMBL" id="BSEO01000001">
    <property type="protein sequence ID" value="GLJ78325.1"/>
    <property type="molecule type" value="Genomic_DNA"/>
</dbReference>
<name>A0A9W6HDZ3_9MICO</name>
<sequence length="217" mass="23606">MSAPVDWQTDRVADLRTELRSRATENIPAYRMLLPPGWEAHDLTAAGESSVLAQATARLASAQRPDLASALRRHVAEAMTALRGQRAFVYALAREGAPTWVLGAASLVGMKRVASPEVPLDAVVREAIERRGGVAIGEDYRIVRWTERRPVVLDEVEAVSTLVHYLIPIPGSRRTAAVQWTVTVAHGADVAADSPLIQSWIALFDGHIATFTWSNPA</sequence>
<dbReference type="AlphaFoldDB" id="A0A9W6HDZ3"/>
<gene>
    <name evidence="1" type="ORF">GCM10017586_00070</name>
</gene>
<dbReference type="Proteomes" id="UP001142317">
    <property type="component" value="Unassembled WGS sequence"/>
</dbReference>